<keyword evidence="1" id="KW-0175">Coiled coil</keyword>
<accession>A0AAV1JQK6</accession>
<reference evidence="2 3" key="1">
    <citation type="submission" date="2023-11" db="EMBL/GenBank/DDBJ databases">
        <authorList>
            <person name="Okamura Y."/>
        </authorList>
    </citation>
    <scope>NUCLEOTIDE SEQUENCE [LARGE SCALE GENOMIC DNA]</scope>
</reference>
<organism evidence="2 3">
    <name type="scientific">Leptosia nina</name>
    <dbReference type="NCBI Taxonomy" id="320188"/>
    <lineage>
        <taxon>Eukaryota</taxon>
        <taxon>Metazoa</taxon>
        <taxon>Ecdysozoa</taxon>
        <taxon>Arthropoda</taxon>
        <taxon>Hexapoda</taxon>
        <taxon>Insecta</taxon>
        <taxon>Pterygota</taxon>
        <taxon>Neoptera</taxon>
        <taxon>Endopterygota</taxon>
        <taxon>Lepidoptera</taxon>
        <taxon>Glossata</taxon>
        <taxon>Ditrysia</taxon>
        <taxon>Papilionoidea</taxon>
        <taxon>Pieridae</taxon>
        <taxon>Pierinae</taxon>
        <taxon>Leptosia</taxon>
    </lineage>
</organism>
<comment type="caution">
    <text evidence="2">The sequence shown here is derived from an EMBL/GenBank/DDBJ whole genome shotgun (WGS) entry which is preliminary data.</text>
</comment>
<feature type="coiled-coil region" evidence="1">
    <location>
        <begin position="9"/>
        <end position="64"/>
    </location>
</feature>
<gene>
    <name evidence="2" type="ORF">LNINA_LOCUS9898</name>
</gene>
<evidence type="ECO:0000313" key="3">
    <source>
        <dbReference type="Proteomes" id="UP001497472"/>
    </source>
</evidence>
<dbReference type="Proteomes" id="UP001497472">
    <property type="component" value="Unassembled WGS sequence"/>
</dbReference>
<proteinExistence type="predicted"/>
<feature type="coiled-coil region" evidence="1">
    <location>
        <begin position="94"/>
        <end position="153"/>
    </location>
</feature>
<name>A0AAV1JQK6_9NEOP</name>
<keyword evidence="3" id="KW-1185">Reference proteome</keyword>
<sequence>MRLELEMKLQSATKVKLKLERTVNSLRNKENTLTRELLNNKAIEDTLDQQIKELGNELSQMRSQIAIVNVCKESEKAKLDVYASNLDNHMGGYRKLFEKERDILESQREQIHQKETEEKEKGRQRLAEVLAKNEQQEKEAISIEKECSSIEQECSVLLKRNKALMLKLRRKLMETEGIRRQLMKNSEE</sequence>
<protein>
    <submittedName>
        <fullName evidence="2">Uncharacterized protein</fullName>
    </submittedName>
</protein>
<dbReference type="AlphaFoldDB" id="A0AAV1JQK6"/>
<evidence type="ECO:0000256" key="1">
    <source>
        <dbReference type="SAM" id="Coils"/>
    </source>
</evidence>
<dbReference type="EMBL" id="CAVLEF010000088">
    <property type="protein sequence ID" value="CAK1550687.1"/>
    <property type="molecule type" value="Genomic_DNA"/>
</dbReference>
<evidence type="ECO:0000313" key="2">
    <source>
        <dbReference type="EMBL" id="CAK1550687.1"/>
    </source>
</evidence>